<name>A0A8B2NMZ7_9HYPH</name>
<keyword evidence="1" id="KW-0732">Signal</keyword>
<comment type="caution">
    <text evidence="3">The sequence shown here is derived from an EMBL/GenBank/DDBJ whole genome shotgun (WGS) entry which is preliminary data.</text>
</comment>
<dbReference type="PIRSF" id="PIRSF029063">
    <property type="entry name" value="IV_sec_VirJ"/>
    <property type="match status" value="1"/>
</dbReference>
<feature type="chain" id="PRO_5032579794" evidence="1">
    <location>
        <begin position="24"/>
        <end position="463"/>
    </location>
</feature>
<feature type="signal peptide" evidence="1">
    <location>
        <begin position="1"/>
        <end position="23"/>
    </location>
</feature>
<dbReference type="SUPFAM" id="SSF53474">
    <property type="entry name" value="alpha/beta-Hydrolases"/>
    <property type="match status" value="2"/>
</dbReference>
<reference evidence="3 4" key="1">
    <citation type="submission" date="2018-05" db="EMBL/GenBank/DDBJ databases">
        <title>Acuticoccus sediminis sp. nov., isolated from deep-sea sediment of Indian Ocean.</title>
        <authorList>
            <person name="Liu X."/>
            <person name="Lai Q."/>
            <person name="Du Y."/>
            <person name="Sun F."/>
            <person name="Zhang X."/>
            <person name="Wang S."/>
            <person name="Shao Z."/>
        </authorList>
    </citation>
    <scope>NUCLEOTIDE SEQUENCE [LARGE SCALE GENOMIC DNA]</scope>
    <source>
        <strain evidence="3 4">PTG4-2</strain>
    </source>
</reference>
<dbReference type="InterPro" id="IPR011225">
    <property type="entry name" value="IV_sec_VirJ"/>
</dbReference>
<dbReference type="Gene3D" id="3.40.50.1820">
    <property type="entry name" value="alpha/beta hydrolase"/>
    <property type="match status" value="1"/>
</dbReference>
<evidence type="ECO:0000313" key="3">
    <source>
        <dbReference type="EMBL" id="RAI01027.1"/>
    </source>
</evidence>
<proteinExistence type="predicted"/>
<dbReference type="InterPro" id="IPR010333">
    <property type="entry name" value="VirJ"/>
</dbReference>
<protein>
    <submittedName>
        <fullName evidence="3">Virulence factor family protein</fullName>
    </submittedName>
</protein>
<dbReference type="AlphaFoldDB" id="A0A8B2NMZ7"/>
<sequence length="463" mass="47379">MFMTRAAAAAAVLLAVTPAPAQAAPRTTTVATAHIGDITVLAPESQPETFAVLVSDADGTTDAVRAQAEALVAKGTAVALVELPGLMALKEAQDGDGCHYVFGDFEELSRLAERQLGMTTWRWPVVVGLGSEGGTMAYLALAQAPENTAAGAVSLGFSPVLAARRPLCPGAAATPRDGGGFDLAPPRHLPGPWTLILPDAPAPDVAPFVAAGGNAVRAVGAEMAGAAADAVLAMAAGPADPLADLPLTELPAEDPVALAIFISGDGGWRDLDKTIGEWLAAHGVAVVGVDALRYFWSERSPEEIANAIERIAAHYGRAWGVEKVALLGYSFGADVLPLAWPKLDEATRDRTVLVGLLGLAHSTTLEVTISGWLGLSSGAEIPLAGPLAALPADRVVCVYGTQEAADDDTGCTLSGLREATLIERPGGHHFDGDYAALATMLRARLAEALAAPAQARSGGAAPR</sequence>
<feature type="domain" description="Bacterial virulence" evidence="2">
    <location>
        <begin position="258"/>
        <end position="445"/>
    </location>
</feature>
<evidence type="ECO:0000256" key="1">
    <source>
        <dbReference type="SAM" id="SignalP"/>
    </source>
</evidence>
<gene>
    <name evidence="3" type="ORF">DLJ53_17545</name>
</gene>
<keyword evidence="4" id="KW-1185">Reference proteome</keyword>
<evidence type="ECO:0000313" key="4">
    <source>
        <dbReference type="Proteomes" id="UP000249590"/>
    </source>
</evidence>
<evidence type="ECO:0000259" key="2">
    <source>
        <dbReference type="Pfam" id="PF06057"/>
    </source>
</evidence>
<organism evidence="3 4">
    <name type="scientific">Acuticoccus sediminis</name>
    <dbReference type="NCBI Taxonomy" id="2184697"/>
    <lineage>
        <taxon>Bacteria</taxon>
        <taxon>Pseudomonadati</taxon>
        <taxon>Pseudomonadota</taxon>
        <taxon>Alphaproteobacteria</taxon>
        <taxon>Hyphomicrobiales</taxon>
        <taxon>Amorphaceae</taxon>
        <taxon>Acuticoccus</taxon>
    </lineage>
</organism>
<dbReference type="EMBL" id="QHHQ01000003">
    <property type="protein sequence ID" value="RAI01027.1"/>
    <property type="molecule type" value="Genomic_DNA"/>
</dbReference>
<accession>A0A8B2NMZ7</accession>
<dbReference type="Pfam" id="PF06057">
    <property type="entry name" value="VirJ"/>
    <property type="match status" value="1"/>
</dbReference>
<dbReference type="Proteomes" id="UP000249590">
    <property type="component" value="Unassembled WGS sequence"/>
</dbReference>
<dbReference type="InterPro" id="IPR029058">
    <property type="entry name" value="AB_hydrolase_fold"/>
</dbReference>